<dbReference type="STRING" id="52838.A0A4S8JU89"/>
<dbReference type="Proteomes" id="UP000317650">
    <property type="component" value="Chromosome 5"/>
</dbReference>
<evidence type="ECO:0008006" key="3">
    <source>
        <dbReference type="Google" id="ProtNLM"/>
    </source>
</evidence>
<dbReference type="SUPFAM" id="SSF54768">
    <property type="entry name" value="dsRNA-binding domain-like"/>
    <property type="match status" value="1"/>
</dbReference>
<gene>
    <name evidence="1" type="ORF">C4D60_Mb05t06970</name>
</gene>
<reference evidence="1 2" key="1">
    <citation type="journal article" date="2019" name="Nat. Plants">
        <title>Genome sequencing of Musa balbisiana reveals subgenome evolution and function divergence in polyploid bananas.</title>
        <authorList>
            <person name="Yao X."/>
        </authorList>
    </citation>
    <scope>NUCLEOTIDE SEQUENCE [LARGE SCALE GENOMIC DNA]</scope>
    <source>
        <strain evidence="2">cv. DH-PKW</strain>
        <tissue evidence="1">Leaves</tissue>
    </source>
</reference>
<dbReference type="EMBL" id="PYDT01000003">
    <property type="protein sequence ID" value="THU65754.1"/>
    <property type="molecule type" value="Genomic_DNA"/>
</dbReference>
<evidence type="ECO:0000313" key="2">
    <source>
        <dbReference type="Proteomes" id="UP000317650"/>
    </source>
</evidence>
<protein>
    <recommendedName>
        <fullName evidence="3">DRBM domain-containing protein</fullName>
    </recommendedName>
</protein>
<accession>A0A4S8JU89</accession>
<organism evidence="1 2">
    <name type="scientific">Musa balbisiana</name>
    <name type="common">Banana</name>
    <dbReference type="NCBI Taxonomy" id="52838"/>
    <lineage>
        <taxon>Eukaryota</taxon>
        <taxon>Viridiplantae</taxon>
        <taxon>Streptophyta</taxon>
        <taxon>Embryophyta</taxon>
        <taxon>Tracheophyta</taxon>
        <taxon>Spermatophyta</taxon>
        <taxon>Magnoliopsida</taxon>
        <taxon>Liliopsida</taxon>
        <taxon>Zingiberales</taxon>
        <taxon>Musaceae</taxon>
        <taxon>Musa</taxon>
    </lineage>
</organism>
<name>A0A4S8JU89_MUSBA</name>
<dbReference type="AlphaFoldDB" id="A0A4S8JU89"/>
<sequence length="145" mass="16791">MYRPYRATLRRPLSLEQDNGYLENNSKLTKAKLNNPVHPITLPMRMDKGDPRTALFKLCRRLQWPMPEFESREEMFRTPITLNGVKTPNFNLFTTKISLHIPNSKVLTLTGEQRTDKKSAQDSAALVLLLELKKQEVCILEEACF</sequence>
<dbReference type="Gene3D" id="3.30.160.20">
    <property type="match status" value="1"/>
</dbReference>
<evidence type="ECO:0000313" key="1">
    <source>
        <dbReference type="EMBL" id="THU65754.1"/>
    </source>
</evidence>
<keyword evidence="2" id="KW-1185">Reference proteome</keyword>
<comment type="caution">
    <text evidence="1">The sequence shown here is derived from an EMBL/GenBank/DDBJ whole genome shotgun (WGS) entry which is preliminary data.</text>
</comment>
<proteinExistence type="predicted"/>